<gene>
    <name evidence="2" type="ORF">A2756_01175</name>
</gene>
<dbReference type="STRING" id="1802115.A2756_01175"/>
<protein>
    <recommendedName>
        <fullName evidence="4">DUF304 domain-containing protein</fullName>
    </recommendedName>
</protein>
<dbReference type="EMBL" id="MHNL01000007">
    <property type="protein sequence ID" value="OGZ45217.1"/>
    <property type="molecule type" value="Genomic_DNA"/>
</dbReference>
<organism evidence="2 3">
    <name type="scientific">Candidatus Ryanbacteria bacterium RIFCSPHIGHO2_01_FULL_48_27</name>
    <dbReference type="NCBI Taxonomy" id="1802115"/>
    <lineage>
        <taxon>Bacteria</taxon>
        <taxon>Candidatus Ryaniibacteriota</taxon>
    </lineage>
</organism>
<keyword evidence="1" id="KW-0472">Membrane</keyword>
<accession>A0A1G2G4V4</accession>
<proteinExistence type="predicted"/>
<evidence type="ECO:0000313" key="3">
    <source>
        <dbReference type="Proteomes" id="UP000177785"/>
    </source>
</evidence>
<feature type="transmembrane region" description="Helical" evidence="1">
    <location>
        <begin position="45"/>
        <end position="64"/>
    </location>
</feature>
<evidence type="ECO:0000256" key="1">
    <source>
        <dbReference type="SAM" id="Phobius"/>
    </source>
</evidence>
<sequence>MVGMDKNVKVYRANKFYSLPILLVPLLLLIPLFEAGMPIESGRLVGYGILSLLATVLAVIPFGARLEIGEDYIKTYLFGLTTTPKIHASDIQVLEYGNLFRGGLGYGKGINFRALRGGKSKAYSIGESIYGKEAIAHAKRVLESQLPKTGTERI</sequence>
<dbReference type="Proteomes" id="UP000177785">
    <property type="component" value="Unassembled WGS sequence"/>
</dbReference>
<comment type="caution">
    <text evidence="2">The sequence shown here is derived from an EMBL/GenBank/DDBJ whole genome shotgun (WGS) entry which is preliminary data.</text>
</comment>
<keyword evidence="1" id="KW-0812">Transmembrane</keyword>
<name>A0A1G2G4V4_9BACT</name>
<evidence type="ECO:0008006" key="4">
    <source>
        <dbReference type="Google" id="ProtNLM"/>
    </source>
</evidence>
<dbReference type="AlphaFoldDB" id="A0A1G2G4V4"/>
<evidence type="ECO:0000313" key="2">
    <source>
        <dbReference type="EMBL" id="OGZ45217.1"/>
    </source>
</evidence>
<reference evidence="2 3" key="1">
    <citation type="journal article" date="2016" name="Nat. Commun.">
        <title>Thousands of microbial genomes shed light on interconnected biogeochemical processes in an aquifer system.</title>
        <authorList>
            <person name="Anantharaman K."/>
            <person name="Brown C.T."/>
            <person name="Hug L.A."/>
            <person name="Sharon I."/>
            <person name="Castelle C.J."/>
            <person name="Probst A.J."/>
            <person name="Thomas B.C."/>
            <person name="Singh A."/>
            <person name="Wilkins M.J."/>
            <person name="Karaoz U."/>
            <person name="Brodie E.L."/>
            <person name="Williams K.H."/>
            <person name="Hubbard S.S."/>
            <person name="Banfield J.F."/>
        </authorList>
    </citation>
    <scope>NUCLEOTIDE SEQUENCE [LARGE SCALE GENOMIC DNA]</scope>
</reference>
<keyword evidence="1" id="KW-1133">Transmembrane helix</keyword>